<keyword evidence="1" id="KW-0812">Transmembrane</keyword>
<feature type="transmembrane region" description="Helical" evidence="1">
    <location>
        <begin position="132"/>
        <end position="151"/>
    </location>
</feature>
<feature type="transmembrane region" description="Helical" evidence="1">
    <location>
        <begin position="344"/>
        <end position="361"/>
    </location>
</feature>
<evidence type="ECO:0000313" key="3">
    <source>
        <dbReference type="Proteomes" id="UP000001542"/>
    </source>
</evidence>
<protein>
    <recommendedName>
        <fullName evidence="4">Glycosyltransferase RgtA/B/C/D-like domain-containing protein</fullName>
    </recommendedName>
</protein>
<evidence type="ECO:0000256" key="1">
    <source>
        <dbReference type="SAM" id="Phobius"/>
    </source>
</evidence>
<dbReference type="VEuPathDB" id="TrichDB:TVAGG3_0080320"/>
<dbReference type="InParanoid" id="A2GCW3"/>
<sequence length="575" mass="65726">MTRIHGYAAVFLFSTLGLIFKIKNWNLKFRLVIQYDYFHRWAVILCTFFLVVIVYASMLAADRYSKGAAYSDLPFHLNIITSFAYGPNYKRPGFFTADSTFYHGVNLAYPLMPDFLSAALITTGDASLQQSLFIPSLLMMYSVLLSLYTLSTYYTNESIIGCLSILIFICLGGLGFIMYTDPTWKAPEDEIVDMVHNWPNAIDGYWFHSIMHYLIPQRSALFGVPLCYWTILLLIFGVKNESYKFMFIAAILTGLTPQVQAHAYMSMAQWSIAYCITTFPYLKPKKYLKFFLLWSLFGLLANAIALPQIPPFISRIKNTNKSFMTFDSIWQNFGDGFRGFFRNWWLSLGTFGFCALIGGFATATVEQIIIYIPSLVVFFVSNIIKYQEWDHDNIKVFYNGWIPIAVPFAAQYIYSFFVKAKKGEKAKLNMFIFFALLVSSLASGAFCFFVYLASPSEIYTEQQVKFGKWITENTGPYDYFIGDQSTEQPVASIGGRPIVVGYPGWIASHGLDLHTRDFLVDTLLSHPEDASAFDKEGIKYIYMSGTSKVPFEPDVDSDVWQIVYEDINVTLYRRI</sequence>
<keyword evidence="3" id="KW-1185">Reference proteome</keyword>
<feature type="transmembrane region" description="Helical" evidence="1">
    <location>
        <begin position="42"/>
        <end position="61"/>
    </location>
</feature>
<evidence type="ECO:0008006" key="4">
    <source>
        <dbReference type="Google" id="ProtNLM"/>
    </source>
</evidence>
<reference evidence="2" key="2">
    <citation type="journal article" date="2007" name="Science">
        <title>Draft genome sequence of the sexually transmitted pathogen Trichomonas vaginalis.</title>
        <authorList>
            <person name="Carlton J.M."/>
            <person name="Hirt R.P."/>
            <person name="Silva J.C."/>
            <person name="Delcher A.L."/>
            <person name="Schatz M."/>
            <person name="Zhao Q."/>
            <person name="Wortman J.R."/>
            <person name="Bidwell S.L."/>
            <person name="Alsmark U.C.M."/>
            <person name="Besteiro S."/>
            <person name="Sicheritz-Ponten T."/>
            <person name="Noel C.J."/>
            <person name="Dacks J.B."/>
            <person name="Foster P.G."/>
            <person name="Simillion C."/>
            <person name="Van de Peer Y."/>
            <person name="Miranda-Saavedra D."/>
            <person name="Barton G.J."/>
            <person name="Westrop G.D."/>
            <person name="Mueller S."/>
            <person name="Dessi D."/>
            <person name="Fiori P.L."/>
            <person name="Ren Q."/>
            <person name="Paulsen I."/>
            <person name="Zhang H."/>
            <person name="Bastida-Corcuera F.D."/>
            <person name="Simoes-Barbosa A."/>
            <person name="Brown M.T."/>
            <person name="Hayes R.D."/>
            <person name="Mukherjee M."/>
            <person name="Okumura C.Y."/>
            <person name="Schneider R."/>
            <person name="Smith A.J."/>
            <person name="Vanacova S."/>
            <person name="Villalvazo M."/>
            <person name="Haas B.J."/>
            <person name="Pertea M."/>
            <person name="Feldblyum T.V."/>
            <person name="Utterback T.R."/>
            <person name="Shu C.L."/>
            <person name="Osoegawa K."/>
            <person name="de Jong P.J."/>
            <person name="Hrdy I."/>
            <person name="Horvathova L."/>
            <person name="Zubacova Z."/>
            <person name="Dolezal P."/>
            <person name="Malik S.B."/>
            <person name="Logsdon J.M. Jr."/>
            <person name="Henze K."/>
            <person name="Gupta A."/>
            <person name="Wang C.C."/>
            <person name="Dunne R.L."/>
            <person name="Upcroft J.A."/>
            <person name="Upcroft P."/>
            <person name="White O."/>
            <person name="Salzberg S.L."/>
            <person name="Tang P."/>
            <person name="Chiu C.-H."/>
            <person name="Lee Y.-S."/>
            <person name="Embley T.M."/>
            <person name="Coombs G.H."/>
            <person name="Mottram J.C."/>
            <person name="Tachezy J."/>
            <person name="Fraser-Liggett C.M."/>
            <person name="Johnson P.J."/>
        </authorList>
    </citation>
    <scope>NUCLEOTIDE SEQUENCE [LARGE SCALE GENOMIC DNA]</scope>
    <source>
        <strain evidence="2">G3</strain>
    </source>
</reference>
<feature type="transmembrane region" description="Helical" evidence="1">
    <location>
        <begin position="6"/>
        <end position="22"/>
    </location>
</feature>
<feature type="transmembrane region" description="Helical" evidence="1">
    <location>
        <begin position="220"/>
        <end position="238"/>
    </location>
</feature>
<feature type="transmembrane region" description="Helical" evidence="1">
    <location>
        <begin position="368"/>
        <end position="384"/>
    </location>
</feature>
<proteinExistence type="predicted"/>
<feature type="transmembrane region" description="Helical" evidence="1">
    <location>
        <begin position="158"/>
        <end position="179"/>
    </location>
</feature>
<dbReference type="VEuPathDB" id="TrichDB:TVAG_583050"/>
<dbReference type="OrthoDB" id="10263533at2759"/>
<keyword evidence="1" id="KW-1133">Transmembrane helix</keyword>
<keyword evidence="1" id="KW-0472">Membrane</keyword>
<dbReference type="EMBL" id="DS115108">
    <property type="protein sequence ID" value="EAX85003.1"/>
    <property type="molecule type" value="Genomic_DNA"/>
</dbReference>
<feature type="transmembrane region" description="Helical" evidence="1">
    <location>
        <begin position="430"/>
        <end position="453"/>
    </location>
</feature>
<feature type="transmembrane region" description="Helical" evidence="1">
    <location>
        <begin position="290"/>
        <end position="309"/>
    </location>
</feature>
<name>A2GCW3_TRIV3</name>
<dbReference type="AlphaFoldDB" id="A2GCW3"/>
<reference evidence="2" key="1">
    <citation type="submission" date="2006-10" db="EMBL/GenBank/DDBJ databases">
        <authorList>
            <person name="Amadeo P."/>
            <person name="Zhao Q."/>
            <person name="Wortman J."/>
            <person name="Fraser-Liggett C."/>
            <person name="Carlton J."/>
        </authorList>
    </citation>
    <scope>NUCLEOTIDE SEQUENCE</scope>
    <source>
        <strain evidence="2">G3</strain>
    </source>
</reference>
<dbReference type="eggNOG" id="ENOG502SR4Z">
    <property type="taxonomic scope" value="Eukaryota"/>
</dbReference>
<evidence type="ECO:0000313" key="2">
    <source>
        <dbReference type="EMBL" id="EAX85003.1"/>
    </source>
</evidence>
<organism evidence="2 3">
    <name type="scientific">Trichomonas vaginalis (strain ATCC PRA-98 / G3)</name>
    <dbReference type="NCBI Taxonomy" id="412133"/>
    <lineage>
        <taxon>Eukaryota</taxon>
        <taxon>Metamonada</taxon>
        <taxon>Parabasalia</taxon>
        <taxon>Trichomonadida</taxon>
        <taxon>Trichomonadidae</taxon>
        <taxon>Trichomonas</taxon>
    </lineage>
</organism>
<dbReference type="Proteomes" id="UP000001542">
    <property type="component" value="Unassembled WGS sequence"/>
</dbReference>
<gene>
    <name evidence="2" type="ORF">TVAG_583050</name>
</gene>
<accession>A2GCW3</accession>
<feature type="transmembrane region" description="Helical" evidence="1">
    <location>
        <begin position="396"/>
        <end position="418"/>
    </location>
</feature>